<proteinExistence type="predicted"/>
<dbReference type="OrthoDB" id="642895at2759"/>
<reference evidence="2 3" key="1">
    <citation type="journal article" date="2018" name="BMC Genomics">
        <title>Comparative genome analyses reveal sequence features reflecting distinct modes of host-adaptation between dicot and monocot powdery mildew.</title>
        <authorList>
            <person name="Wu Y."/>
            <person name="Ma X."/>
            <person name="Pan Z."/>
            <person name="Kale S.D."/>
            <person name="Song Y."/>
            <person name="King H."/>
            <person name="Zhang Q."/>
            <person name="Presley C."/>
            <person name="Deng X."/>
            <person name="Wei C.I."/>
            <person name="Xiao S."/>
        </authorList>
    </citation>
    <scope>NUCLEOTIDE SEQUENCE [LARGE SCALE GENOMIC DNA]</scope>
    <source>
        <strain evidence="2">UCSC1</strain>
    </source>
</reference>
<dbReference type="InterPro" id="IPR007145">
    <property type="entry name" value="MAP65_Ase1_PRC1"/>
</dbReference>
<dbReference type="EMBL" id="MCBR01003169">
    <property type="protein sequence ID" value="RKF80920.1"/>
    <property type="molecule type" value="Genomic_DNA"/>
</dbReference>
<dbReference type="PANTHER" id="PTHR19321:SF41">
    <property type="entry name" value="FASCETTO-RELATED"/>
    <property type="match status" value="1"/>
</dbReference>
<comment type="caution">
    <text evidence="2">The sequence shown here is derived from an EMBL/GenBank/DDBJ whole genome shotgun (WGS) entry which is preliminary data.</text>
</comment>
<feature type="compositionally biased region" description="Polar residues" evidence="1">
    <location>
        <begin position="461"/>
        <end position="474"/>
    </location>
</feature>
<gene>
    <name evidence="2" type="ORF">GcC1_031004</name>
</gene>
<dbReference type="Proteomes" id="UP000285405">
    <property type="component" value="Unassembled WGS sequence"/>
</dbReference>
<dbReference type="AlphaFoldDB" id="A0A420J294"/>
<evidence type="ECO:0000313" key="3">
    <source>
        <dbReference type="Proteomes" id="UP000285405"/>
    </source>
</evidence>
<feature type="region of interest" description="Disordered" evidence="1">
    <location>
        <begin position="461"/>
        <end position="537"/>
    </location>
</feature>
<feature type="region of interest" description="Disordered" evidence="1">
    <location>
        <begin position="387"/>
        <end position="407"/>
    </location>
</feature>
<feature type="compositionally biased region" description="Basic and acidic residues" evidence="1">
    <location>
        <begin position="398"/>
        <end position="407"/>
    </location>
</feature>
<organism evidence="2 3">
    <name type="scientific">Golovinomyces cichoracearum</name>
    <dbReference type="NCBI Taxonomy" id="62708"/>
    <lineage>
        <taxon>Eukaryota</taxon>
        <taxon>Fungi</taxon>
        <taxon>Dikarya</taxon>
        <taxon>Ascomycota</taxon>
        <taxon>Pezizomycotina</taxon>
        <taxon>Leotiomycetes</taxon>
        <taxon>Erysiphales</taxon>
        <taxon>Erysiphaceae</taxon>
        <taxon>Golovinomyces</taxon>
    </lineage>
</organism>
<sequence length="715" mass="82502">MNKGNISSQITGVIEKLNFIYEEIGIPCHERETRESEMFATLSHILNDYVRKATIEKNDLMEEAKIIIKTIKQMEDSLEDKNSHIDHKDDDIKISYPLKQCLKDLKRKHLQTSKLHKERFEEIKELVQALKSYSSHLEPTFLQISLPPTSPNASIPPTFDLSPTYFASLEKEFDRVYKEYNQRISTVKALSESIIHLWAELGTKQAETDVKIVEHYKESPEQLGLHQKDITQLTIKRDKLIDVKKEREKQLRELSETIESLWNKLGIDDDHKRSFFIKNRGLGIRQINEFENELHQLNELKRQNLHLFVEDARFKLQELWDSLYFSEEEMLEFTPAFSDVYTDALLEAHDQEISRLQKMRDQRAPILALLEKHRALVKDRDDLQASSQDVSRLLGRGQKGEKRDPTRLLREEKMRKRISKDLPKVSIELKKELEKWENDHSQPFLVHGDRYLNVLLEDSKQATGPRSKTPSNLSIPAAKIQNGAASTRENNTKKIPSRAPSRAGPKTPATNISIKRNAMVSTIRKSPSKIPARAPLSNLNNENSLERKFKSSLTQDHVRAKMSPIFQAPPPKMRNMNTLLPSMSNSSYRAESVISSGSLRQVTPEDMFYDETDNGESQQINMPYNYKLQGSKCINELLNPKDFHSNRQISSNSNTTMSGSENWQTIEDDSDPENEEAEDYYASLRSNHGKRFISDDYYPKNQSTKPRAIIPSPTA</sequence>
<accession>A0A420J294</accession>
<dbReference type="Pfam" id="PF03999">
    <property type="entry name" value="MAP65_ASE1"/>
    <property type="match status" value="1"/>
</dbReference>
<dbReference type="GO" id="GO:0008017">
    <property type="term" value="F:microtubule binding"/>
    <property type="evidence" value="ECO:0007669"/>
    <property type="project" value="InterPro"/>
</dbReference>
<feature type="compositionally biased region" description="Acidic residues" evidence="1">
    <location>
        <begin position="666"/>
        <end position="679"/>
    </location>
</feature>
<dbReference type="Gene3D" id="1.20.58.1520">
    <property type="match status" value="1"/>
</dbReference>
<dbReference type="GO" id="GO:0051256">
    <property type="term" value="P:mitotic spindle midzone assembly"/>
    <property type="evidence" value="ECO:0007669"/>
    <property type="project" value="TreeGrafter"/>
</dbReference>
<evidence type="ECO:0000256" key="1">
    <source>
        <dbReference type="SAM" id="MobiDB-lite"/>
    </source>
</evidence>
<protein>
    <submittedName>
        <fullName evidence="2">Anaphase spindle elongation protein 1</fullName>
    </submittedName>
</protein>
<dbReference type="GO" id="GO:1990023">
    <property type="term" value="C:mitotic spindle midzone"/>
    <property type="evidence" value="ECO:0007669"/>
    <property type="project" value="TreeGrafter"/>
</dbReference>
<name>A0A420J294_9PEZI</name>
<dbReference type="PANTHER" id="PTHR19321">
    <property type="entry name" value="PROTEIN REGULATOR OF CYTOKINESIS 1 PRC1-RELATED"/>
    <property type="match status" value="1"/>
</dbReference>
<feature type="region of interest" description="Disordered" evidence="1">
    <location>
        <begin position="644"/>
        <end position="715"/>
    </location>
</feature>
<feature type="compositionally biased region" description="Polar residues" evidence="1">
    <location>
        <begin position="508"/>
        <end position="525"/>
    </location>
</feature>
<feature type="compositionally biased region" description="Polar residues" evidence="1">
    <location>
        <begin position="646"/>
        <end position="665"/>
    </location>
</feature>
<evidence type="ECO:0000313" key="2">
    <source>
        <dbReference type="EMBL" id="RKF80920.1"/>
    </source>
</evidence>
<dbReference type="GO" id="GO:0005737">
    <property type="term" value="C:cytoplasm"/>
    <property type="evidence" value="ECO:0007669"/>
    <property type="project" value="TreeGrafter"/>
</dbReference>